<feature type="domain" description="SWIM-type" evidence="2">
    <location>
        <begin position="16"/>
        <end position="50"/>
    </location>
</feature>
<dbReference type="GO" id="GO:0008270">
    <property type="term" value="F:zinc ion binding"/>
    <property type="evidence" value="ECO:0007669"/>
    <property type="project" value="UniProtKB-KW"/>
</dbReference>
<organism evidence="3 4">
    <name type="scientific">Kluyvera genomosp. 2</name>
    <dbReference type="NCBI Taxonomy" id="2774054"/>
    <lineage>
        <taxon>Bacteria</taxon>
        <taxon>Pseudomonadati</taxon>
        <taxon>Pseudomonadota</taxon>
        <taxon>Gammaproteobacteria</taxon>
        <taxon>Enterobacterales</taxon>
        <taxon>Enterobacteriaceae</taxon>
        <taxon>Kluyvera</taxon>
    </lineage>
</organism>
<dbReference type="AlphaFoldDB" id="A0A2T2Y4N6"/>
<evidence type="ECO:0000256" key="1">
    <source>
        <dbReference type="PROSITE-ProRule" id="PRU00325"/>
    </source>
</evidence>
<keyword evidence="1" id="KW-0479">Metal-binding</keyword>
<evidence type="ECO:0000313" key="3">
    <source>
        <dbReference type="EMBL" id="PSR47491.1"/>
    </source>
</evidence>
<gene>
    <name evidence="3" type="ORF">C8256_07560</name>
</gene>
<keyword evidence="1" id="KW-0862">Zinc</keyword>
<keyword evidence="1" id="KW-0863">Zinc-finger</keyword>
<dbReference type="Proteomes" id="UP000240892">
    <property type="component" value="Unassembled WGS sequence"/>
</dbReference>
<dbReference type="RefSeq" id="WP_106925473.1">
    <property type="nucleotide sequence ID" value="NZ_CABMMU010000004.1"/>
</dbReference>
<reference evidence="3 4" key="1">
    <citation type="submission" date="2018-03" db="EMBL/GenBank/DDBJ databases">
        <title>First report of an OXA-48+CTX-M-M-producing Kluyvera ascorbata clone recovered from patients admitted in a University Hospital in Madrid, Spain.</title>
        <authorList>
            <person name="Hernandez-Garcia M."/>
            <person name="Leon-Sampedro R."/>
            <person name="Perez-Viso B."/>
            <person name="Morosini M.I."/>
            <person name="Lopez-Fresnena N."/>
            <person name="Coque T.M."/>
            <person name="Bonten M."/>
            <person name="Malhotra-Kumar S."/>
            <person name="Ruiz-Garbajosa P."/>
            <person name="Canton R."/>
        </authorList>
    </citation>
    <scope>NUCLEOTIDE SEQUENCE [LARGE SCALE GENOMIC DNA]</scope>
    <source>
        <strain evidence="3 4">KA2</strain>
    </source>
</reference>
<sequence>MEYKFLALSSNKTDRYEVVVFETEGQIGITCDCPATVLCKHASALIIGSPDSIFPPDLNDAKELQLAISAINLHGIPEKYNALNSELDELKKEFKKREKNIKSRMYNLCIPKS</sequence>
<protein>
    <recommendedName>
        <fullName evidence="2">SWIM-type domain-containing protein</fullName>
    </recommendedName>
</protein>
<proteinExistence type="predicted"/>
<keyword evidence="4" id="KW-1185">Reference proteome</keyword>
<comment type="caution">
    <text evidence="3">The sequence shown here is derived from an EMBL/GenBank/DDBJ whole genome shotgun (WGS) entry which is preliminary data.</text>
</comment>
<dbReference type="EMBL" id="PYHO01000004">
    <property type="protein sequence ID" value="PSR47491.1"/>
    <property type="molecule type" value="Genomic_DNA"/>
</dbReference>
<evidence type="ECO:0000259" key="2">
    <source>
        <dbReference type="PROSITE" id="PS50966"/>
    </source>
</evidence>
<dbReference type="PROSITE" id="PS50966">
    <property type="entry name" value="ZF_SWIM"/>
    <property type="match status" value="1"/>
</dbReference>
<accession>A0A2T2Y4N6</accession>
<evidence type="ECO:0000313" key="4">
    <source>
        <dbReference type="Proteomes" id="UP000240892"/>
    </source>
</evidence>
<dbReference type="InterPro" id="IPR007527">
    <property type="entry name" value="Znf_SWIM"/>
</dbReference>
<name>A0A2T2Y4N6_9ENTR</name>